<dbReference type="Proteomes" id="UP000509418">
    <property type="component" value="Chromosome"/>
</dbReference>
<dbReference type="Pfam" id="PF02371">
    <property type="entry name" value="Transposase_20"/>
    <property type="match status" value="1"/>
</dbReference>
<name>A0A7H8T5P8_STRCX</name>
<dbReference type="InterPro" id="IPR003346">
    <property type="entry name" value="Transposase_20"/>
</dbReference>
<dbReference type="PANTHER" id="PTHR33055:SF16">
    <property type="entry name" value="TRANSPOSASE FOR INSERTION SEQUENCE ELEMENT IS1547"/>
    <property type="match status" value="1"/>
</dbReference>
<gene>
    <name evidence="3" type="ORF">HUT05_16450</name>
</gene>
<dbReference type="NCBIfam" id="NF033542">
    <property type="entry name" value="transpos_IS110"/>
    <property type="match status" value="1"/>
</dbReference>
<dbReference type="Pfam" id="PF01548">
    <property type="entry name" value="DEDD_Tnp_IS110"/>
    <property type="match status" value="1"/>
</dbReference>
<sequence>MTANEATEITVVGGIDTHTDFHQAAVIDTVGRQLATESFETTPNGYWRLLEWFTSHGEIIAVGMEGTGSYGAELALFLRGNGLAVIEVDRPDRKARRANGKSDPADAYAAATAVLSGRASGTPNTRDGIVEAIRVLRVARNSAVKARTQAINQIRTLMISAPSEVRDRFRGLSAKDLIGTLARSRPTGDPEDPTYTTKVTLRRLARRYQARDEEIKEAEAEIGPLVTKAAHKLLALPGVGPEAAGQLLETAGDNPERLRSEASFAHLCAASPIPASSGRTHRHRLNRGGDRQANRALHTIVLVRLKYDLRTQTYVARRIADGLSKKEIIRCLKRCVAREIYRLLPRPQLTTEQLCPTA</sequence>
<accession>A0A7H8T5P8</accession>
<protein>
    <submittedName>
        <fullName evidence="3">IS110 family transposase</fullName>
    </submittedName>
</protein>
<dbReference type="InterPro" id="IPR002525">
    <property type="entry name" value="Transp_IS110-like_N"/>
</dbReference>
<evidence type="ECO:0000259" key="2">
    <source>
        <dbReference type="Pfam" id="PF02371"/>
    </source>
</evidence>
<dbReference type="EMBL" id="CP056041">
    <property type="protein sequence ID" value="QKZ18813.1"/>
    <property type="molecule type" value="Genomic_DNA"/>
</dbReference>
<feature type="domain" description="Transposase IS110-like N-terminal" evidence="1">
    <location>
        <begin position="14"/>
        <end position="158"/>
    </location>
</feature>
<keyword evidence="4" id="KW-1185">Reference proteome</keyword>
<dbReference type="RefSeq" id="WP_176575560.1">
    <property type="nucleotide sequence ID" value="NZ_CBDRGH010000053.1"/>
</dbReference>
<reference evidence="3 4" key="1">
    <citation type="submission" date="2020-06" db="EMBL/GenBank/DDBJ databases">
        <title>Genome mining for natural products.</title>
        <authorList>
            <person name="Zhang B."/>
            <person name="Shi J."/>
            <person name="Ge H."/>
        </authorList>
    </citation>
    <scope>NUCLEOTIDE SEQUENCE [LARGE SCALE GENOMIC DNA]</scope>
    <source>
        <strain evidence="3 4">NA02069</strain>
    </source>
</reference>
<dbReference type="GO" id="GO:0004803">
    <property type="term" value="F:transposase activity"/>
    <property type="evidence" value="ECO:0007669"/>
    <property type="project" value="InterPro"/>
</dbReference>
<evidence type="ECO:0000259" key="1">
    <source>
        <dbReference type="Pfam" id="PF01548"/>
    </source>
</evidence>
<feature type="domain" description="Transposase IS116/IS110/IS902 C-terminal" evidence="2">
    <location>
        <begin position="231"/>
        <end position="315"/>
    </location>
</feature>
<dbReference type="GO" id="GO:0006313">
    <property type="term" value="P:DNA transposition"/>
    <property type="evidence" value="ECO:0007669"/>
    <property type="project" value="InterPro"/>
</dbReference>
<dbReference type="AlphaFoldDB" id="A0A7H8T5P8"/>
<evidence type="ECO:0000313" key="3">
    <source>
        <dbReference type="EMBL" id="QKZ18813.1"/>
    </source>
</evidence>
<organism evidence="3 4">
    <name type="scientific">Streptomyces chartreusis</name>
    <dbReference type="NCBI Taxonomy" id="1969"/>
    <lineage>
        <taxon>Bacteria</taxon>
        <taxon>Bacillati</taxon>
        <taxon>Actinomycetota</taxon>
        <taxon>Actinomycetes</taxon>
        <taxon>Kitasatosporales</taxon>
        <taxon>Streptomycetaceae</taxon>
        <taxon>Streptomyces</taxon>
    </lineage>
</organism>
<evidence type="ECO:0000313" key="4">
    <source>
        <dbReference type="Proteomes" id="UP000509418"/>
    </source>
</evidence>
<dbReference type="PANTHER" id="PTHR33055">
    <property type="entry name" value="TRANSPOSASE FOR INSERTION SEQUENCE ELEMENT IS1111A"/>
    <property type="match status" value="1"/>
</dbReference>
<dbReference type="InterPro" id="IPR047650">
    <property type="entry name" value="Transpos_IS110"/>
</dbReference>
<proteinExistence type="predicted"/>
<dbReference type="GO" id="GO:0003677">
    <property type="term" value="F:DNA binding"/>
    <property type="evidence" value="ECO:0007669"/>
    <property type="project" value="InterPro"/>
</dbReference>